<keyword evidence="3" id="KW-0520">NAD</keyword>
<dbReference type="GO" id="GO:0004029">
    <property type="term" value="F:aldehyde dehydrogenase (NAD+) activity"/>
    <property type="evidence" value="ECO:0007669"/>
    <property type="project" value="UniProtKB-EC"/>
</dbReference>
<sequence length="640" mass="67538">MRCSPKSLLLRQAVRQRPHTCPSLISRNLSAAAHCRLEVELTAPNGVTWKQPQGLFINNEFVKSSNGQQITTVNPFTEQPICSVHAATESDVDSAVAAARAAFKHPSWRDLSSSARGQLLHNLADLVEANALTLATIETLDNGKPLSASLTQDIPDLVSVLRYYAGWADKRHGQTMDLGPAKLAYTLRQPLGVCAQIIPWNYPLSMAGWKLAPALAAGNTLVLKPAEQTPLSMLYLASLVPAAGLPRGVLNVLNGRGPDAGAALAAHAGLAYTLRQPLGVCAQIIPWNYPLSMAGWKLAPALAAGNTVVLKPAEQTPLSMLYLASLVPAAGLPRGVLNVLNGRGPDAGAALAAHAGVDKLAFTGSTPTGRAVMRLAAATLKPVTLETGGKSPLLVFPDADLDRAARWAHDGLMANAGQVCTATSRLLIHDDVHDAFLARFLAVVRDVSVLGDPFAPSTFQGPQITRKQQQDILARGPQITHKQQQDILARVADAVAEGATLALGGEAAMPSSPDGTGFFVPPTVLTDVTPRMRVFHDEIFGPCAAVTRFRDEAEAVALANDSAYGLGAAVFTRDLARAHRVARALEAGMVWINSSNDADYRVPFGGVKQSGVGRELGEAGIEAYTVAKSVHVNLEASEAP</sequence>
<evidence type="ECO:0000256" key="7">
    <source>
        <dbReference type="RuleBase" id="RU003345"/>
    </source>
</evidence>
<dbReference type="AlphaFoldDB" id="A0A0G4L3M0"/>
<comment type="catalytic activity">
    <reaction evidence="5">
        <text>an aldehyde + NAD(+) + H2O = a carboxylate + NADH + 2 H(+)</text>
        <dbReference type="Rhea" id="RHEA:16185"/>
        <dbReference type="ChEBI" id="CHEBI:15377"/>
        <dbReference type="ChEBI" id="CHEBI:15378"/>
        <dbReference type="ChEBI" id="CHEBI:17478"/>
        <dbReference type="ChEBI" id="CHEBI:29067"/>
        <dbReference type="ChEBI" id="CHEBI:57540"/>
        <dbReference type="ChEBI" id="CHEBI:57945"/>
        <dbReference type="EC" id="1.2.1.3"/>
    </reaction>
</comment>
<dbReference type="EC" id="1.2.1.3" evidence="4"/>
<name>A0A0G4L3M0_VERLO</name>
<dbReference type="FunFam" id="3.40.605.10:FF:000050">
    <property type="entry name" value="Aldehyde dehydrogenase, mitochondrial"/>
    <property type="match status" value="1"/>
</dbReference>
<dbReference type="Gene3D" id="3.40.309.10">
    <property type="entry name" value="Aldehyde Dehydrogenase, Chain A, domain 2"/>
    <property type="match status" value="1"/>
</dbReference>
<dbReference type="PANTHER" id="PTHR11699">
    <property type="entry name" value="ALDEHYDE DEHYDROGENASE-RELATED"/>
    <property type="match status" value="1"/>
</dbReference>
<dbReference type="InterPro" id="IPR016163">
    <property type="entry name" value="Ald_DH_C"/>
</dbReference>
<evidence type="ECO:0000256" key="4">
    <source>
        <dbReference type="ARBA" id="ARBA00024226"/>
    </source>
</evidence>
<dbReference type="Pfam" id="PF00171">
    <property type="entry name" value="Aldedh"/>
    <property type="match status" value="2"/>
</dbReference>
<evidence type="ECO:0000256" key="5">
    <source>
        <dbReference type="ARBA" id="ARBA00049194"/>
    </source>
</evidence>
<feature type="domain" description="Aldehyde dehydrogenase" evidence="8">
    <location>
        <begin position="270"/>
        <end position="472"/>
    </location>
</feature>
<dbReference type="EMBL" id="CVQI01007113">
    <property type="protein sequence ID" value="CRK16543.1"/>
    <property type="molecule type" value="Genomic_DNA"/>
</dbReference>
<dbReference type="InterPro" id="IPR029510">
    <property type="entry name" value="Ald_DH_CS_GLU"/>
</dbReference>
<dbReference type="PROSITE" id="PS00687">
    <property type="entry name" value="ALDEHYDE_DEHYDR_GLU"/>
    <property type="match status" value="1"/>
</dbReference>
<feature type="active site" evidence="6">
    <location>
        <position position="386"/>
    </location>
</feature>
<reference evidence="10" key="1">
    <citation type="submission" date="2015-05" db="EMBL/GenBank/DDBJ databases">
        <authorList>
            <person name="Fogelqvist Johan"/>
        </authorList>
    </citation>
    <scope>NUCLEOTIDE SEQUENCE [LARGE SCALE GENOMIC DNA]</scope>
</reference>
<comment type="similarity">
    <text evidence="1 7">Belongs to the aldehyde dehydrogenase family.</text>
</comment>
<dbReference type="FunFam" id="3.40.605.10:FF:000029">
    <property type="entry name" value="Aldehyde dehydrogenase, mitochondrial"/>
    <property type="match status" value="1"/>
</dbReference>
<accession>A0A0G4L3M0</accession>
<evidence type="ECO:0000256" key="1">
    <source>
        <dbReference type="ARBA" id="ARBA00009986"/>
    </source>
</evidence>
<evidence type="ECO:0000313" key="10">
    <source>
        <dbReference type="Proteomes" id="UP000045706"/>
    </source>
</evidence>
<keyword evidence="2 7" id="KW-0560">Oxidoreductase</keyword>
<evidence type="ECO:0000256" key="6">
    <source>
        <dbReference type="PROSITE-ProRule" id="PRU10007"/>
    </source>
</evidence>
<dbReference type="SUPFAM" id="SSF53720">
    <property type="entry name" value="ALDH-like"/>
    <property type="match status" value="2"/>
</dbReference>
<evidence type="ECO:0000256" key="3">
    <source>
        <dbReference type="ARBA" id="ARBA00023027"/>
    </source>
</evidence>
<evidence type="ECO:0000313" key="9">
    <source>
        <dbReference type="EMBL" id="CRK16543.1"/>
    </source>
</evidence>
<evidence type="ECO:0000256" key="2">
    <source>
        <dbReference type="ARBA" id="ARBA00023002"/>
    </source>
</evidence>
<protein>
    <recommendedName>
        <fullName evidence="4">aldehyde dehydrogenase (NAD(+))</fullName>
        <ecNumber evidence="4">1.2.1.3</ecNumber>
    </recommendedName>
</protein>
<dbReference type="Gene3D" id="3.40.605.10">
    <property type="entry name" value="Aldehyde Dehydrogenase, Chain A, domain 1"/>
    <property type="match status" value="2"/>
</dbReference>
<gene>
    <name evidence="9" type="ORF">BN1723_011028</name>
</gene>
<feature type="domain" description="Aldehyde dehydrogenase" evidence="8">
    <location>
        <begin position="476"/>
        <end position="630"/>
    </location>
</feature>
<dbReference type="InterPro" id="IPR015590">
    <property type="entry name" value="Aldehyde_DH_dom"/>
</dbReference>
<dbReference type="Proteomes" id="UP000045706">
    <property type="component" value="Unassembled WGS sequence"/>
</dbReference>
<dbReference type="InterPro" id="IPR016162">
    <property type="entry name" value="Ald_DH_N"/>
</dbReference>
<proteinExistence type="inferred from homology"/>
<organism evidence="9 10">
    <name type="scientific">Verticillium longisporum</name>
    <name type="common">Verticillium dahliae var. longisporum</name>
    <dbReference type="NCBI Taxonomy" id="100787"/>
    <lineage>
        <taxon>Eukaryota</taxon>
        <taxon>Fungi</taxon>
        <taxon>Dikarya</taxon>
        <taxon>Ascomycota</taxon>
        <taxon>Pezizomycotina</taxon>
        <taxon>Sordariomycetes</taxon>
        <taxon>Hypocreomycetidae</taxon>
        <taxon>Glomerellales</taxon>
        <taxon>Plectosphaerellaceae</taxon>
        <taxon>Verticillium</taxon>
    </lineage>
</organism>
<evidence type="ECO:0000259" key="8">
    <source>
        <dbReference type="Pfam" id="PF00171"/>
    </source>
</evidence>
<dbReference type="InterPro" id="IPR016161">
    <property type="entry name" value="Ald_DH/histidinol_DH"/>
</dbReference>
<feature type="non-terminal residue" evidence="9">
    <location>
        <position position="640"/>
    </location>
</feature>